<accession>A0A0G9KS72</accession>
<proteinExistence type="predicted"/>
<dbReference type="AlphaFoldDB" id="A0A0G9KS72"/>
<dbReference type="EMBL" id="JAIW01000045">
    <property type="protein sequence ID" value="KLE09447.1"/>
    <property type="molecule type" value="Genomic_DNA"/>
</dbReference>
<evidence type="ECO:0000313" key="1">
    <source>
        <dbReference type="EMBL" id="KLE09447.1"/>
    </source>
</evidence>
<organism evidence="1 2">
    <name type="scientific">Aliarcobacter butzleri L355</name>
    <dbReference type="NCBI Taxonomy" id="1447263"/>
    <lineage>
        <taxon>Bacteria</taxon>
        <taxon>Pseudomonadati</taxon>
        <taxon>Campylobacterota</taxon>
        <taxon>Epsilonproteobacteria</taxon>
        <taxon>Campylobacterales</taxon>
        <taxon>Arcobacteraceae</taxon>
        <taxon>Aliarcobacter</taxon>
    </lineage>
</organism>
<name>A0A0G9KS72_9BACT</name>
<reference evidence="1 2" key="1">
    <citation type="submission" date="2014-01" db="EMBL/GenBank/DDBJ databases">
        <title>Development of a Comparative Genomic Fingerprinting Assay for High Resolution Genotyping of Arcobacter butzleri.</title>
        <authorList>
            <person name="Webb A.L."/>
            <person name="Inglis G.D."/>
            <person name="Kruczkiewicz P."/>
            <person name="Selinger L.B."/>
            <person name="Taboada E.N."/>
        </authorList>
    </citation>
    <scope>NUCLEOTIDE SEQUENCE [LARGE SCALE GENOMIC DNA]</scope>
    <source>
        <strain evidence="1 2">L355</strain>
    </source>
</reference>
<dbReference type="PATRIC" id="fig|1447263.3.peg.1264"/>
<dbReference type="RefSeq" id="WP_014469465.1">
    <property type="nucleotide sequence ID" value="NZ_JAIW01000045.1"/>
</dbReference>
<evidence type="ECO:0000313" key="2">
    <source>
        <dbReference type="Proteomes" id="UP000035154"/>
    </source>
</evidence>
<protein>
    <submittedName>
        <fullName evidence="1">Uncharacterized protein</fullName>
    </submittedName>
</protein>
<sequence length="61" mass="7060">MTLESTYGSFKSITSNLNKKTVNKEFWKKEKGNIENIVTKGKEEKKSMVMTTAKYYKAFSL</sequence>
<comment type="caution">
    <text evidence="1">The sequence shown here is derived from an EMBL/GenBank/DDBJ whole genome shotgun (WGS) entry which is preliminary data.</text>
</comment>
<dbReference type="Proteomes" id="UP000035154">
    <property type="component" value="Unassembled WGS sequence"/>
</dbReference>
<gene>
    <name evidence="1" type="ORF">AF80_06470</name>
</gene>